<sequence length="241" mass="28289">MSNPAVIILSKSAHTKNKFVVEDNIGESIHLHYNDLRIDLNTKEFLNLEKVIENSLEELIDIKNFELKYFDPSFIQSISSFLPDLKKVTIENIEIEKLIIQRQGFLSLPVLKPINQSRVLRALRGDKEENNSYNQINLFGKSNHERVKDINDLIRTKGYPYNDKYIILFNNQNIIRDGQHRASSLIYNGFKGDIPIIRFHFKNSKYNVPKRPWIKVFHHAIMAVIRRIIGRIYRIIKKFVG</sequence>
<proteinExistence type="predicted"/>
<gene>
    <name evidence="1" type="ORF">LX95_00107</name>
</gene>
<organism evidence="1 2">
    <name type="scientific">Mesonia algae</name>
    <dbReference type="NCBI Taxonomy" id="213248"/>
    <lineage>
        <taxon>Bacteria</taxon>
        <taxon>Pseudomonadati</taxon>
        <taxon>Bacteroidota</taxon>
        <taxon>Flavobacteriia</taxon>
        <taxon>Flavobacteriales</taxon>
        <taxon>Flavobacteriaceae</taxon>
        <taxon>Mesonia</taxon>
    </lineage>
</organism>
<dbReference type="RefSeq" id="WP_111539474.1">
    <property type="nucleotide sequence ID" value="NZ_QKYV01000001.1"/>
</dbReference>
<protein>
    <submittedName>
        <fullName evidence="1">Uncharacterized protein</fullName>
    </submittedName>
</protein>
<comment type="caution">
    <text evidence="1">The sequence shown here is derived from an EMBL/GenBank/DDBJ whole genome shotgun (WGS) entry which is preliminary data.</text>
</comment>
<dbReference type="EMBL" id="QKYV01000001">
    <property type="protein sequence ID" value="PZW43783.1"/>
    <property type="molecule type" value="Genomic_DNA"/>
</dbReference>
<evidence type="ECO:0000313" key="1">
    <source>
        <dbReference type="EMBL" id="PZW43783.1"/>
    </source>
</evidence>
<evidence type="ECO:0000313" key="2">
    <source>
        <dbReference type="Proteomes" id="UP000249542"/>
    </source>
</evidence>
<keyword evidence="2" id="KW-1185">Reference proteome</keyword>
<reference evidence="1 2" key="1">
    <citation type="submission" date="2018-06" db="EMBL/GenBank/DDBJ databases">
        <title>Genomic Encyclopedia of Archaeal and Bacterial Type Strains, Phase II (KMG-II): from individual species to whole genera.</title>
        <authorList>
            <person name="Goeker M."/>
        </authorList>
    </citation>
    <scope>NUCLEOTIDE SEQUENCE [LARGE SCALE GENOMIC DNA]</scope>
    <source>
        <strain evidence="1 2">DSM 15361</strain>
    </source>
</reference>
<accession>A0A2W7IYM9</accession>
<dbReference type="Proteomes" id="UP000249542">
    <property type="component" value="Unassembled WGS sequence"/>
</dbReference>
<name>A0A2W7IYM9_9FLAO</name>
<dbReference type="AlphaFoldDB" id="A0A2W7IYM9"/>